<evidence type="ECO:0008006" key="4">
    <source>
        <dbReference type="Google" id="ProtNLM"/>
    </source>
</evidence>
<evidence type="ECO:0000313" key="2">
    <source>
        <dbReference type="EMBL" id="MDS0900184.1"/>
    </source>
</evidence>
<dbReference type="RefSeq" id="WP_310953637.1">
    <property type="nucleotide sequence ID" value="NZ_JAPKIY010000050.1"/>
</dbReference>
<keyword evidence="1" id="KW-0472">Membrane</keyword>
<sequence>MVIEKRMTLSYSVTRLYNRLIIYNMVIYMIDKKYIFYLCMMFMSFDSSAKSIFIGDSLTLSLAKGAKELDVLEYYYLDRSGLINGAFYDWLAFVQRMPVSSPDIIIVSLGANDGISASASYRYNQKIRQFISVLKTRYPAANIIWVLPPAMKNTQTENALVNTRRIISETAIIAGYTVFDPRPLTGRTWTYSVNGIVLRTADGIHYTPEAGKLISEQIYQTVRQNL</sequence>
<evidence type="ECO:0000256" key="1">
    <source>
        <dbReference type="SAM" id="Phobius"/>
    </source>
</evidence>
<dbReference type="Pfam" id="PF04311">
    <property type="entry name" value="DUF459"/>
    <property type="match status" value="1"/>
</dbReference>
<gene>
    <name evidence="2" type="ORF">OSC06_19720</name>
</gene>
<protein>
    <recommendedName>
        <fullName evidence="4">SGNH hydrolase-type esterase domain-containing protein</fullName>
    </recommendedName>
</protein>
<reference evidence="2" key="1">
    <citation type="submission" date="2023-02" db="EMBL/GenBank/DDBJ databases">
        <title>Detection, antimicrobial susceptibility and genomic characterization of NDM-producing species of Morganellaceae, Yersiniaceae, and Enterobacteriaceae other than Klebsiella.</title>
        <authorList>
            <person name="Camargo C.H."/>
            <person name="Sacchi C.T."/>
            <person name="Campos K.R."/>
        </authorList>
    </citation>
    <scope>NUCLEOTIDE SEQUENCE</scope>
    <source>
        <strain evidence="2">1189_21</strain>
    </source>
</reference>
<feature type="transmembrane region" description="Helical" evidence="1">
    <location>
        <begin position="21"/>
        <end position="43"/>
    </location>
</feature>
<accession>A0AAE4FFT7</accession>
<organism evidence="2 3">
    <name type="scientific">Morganella morganii</name>
    <name type="common">Proteus morganii</name>
    <dbReference type="NCBI Taxonomy" id="582"/>
    <lineage>
        <taxon>Bacteria</taxon>
        <taxon>Pseudomonadati</taxon>
        <taxon>Pseudomonadota</taxon>
        <taxon>Gammaproteobacteria</taxon>
        <taxon>Enterobacterales</taxon>
        <taxon>Morganellaceae</taxon>
        <taxon>Morganella</taxon>
    </lineage>
</organism>
<dbReference type="EMBL" id="JAPKIY010000050">
    <property type="protein sequence ID" value="MDS0900184.1"/>
    <property type="molecule type" value="Genomic_DNA"/>
</dbReference>
<evidence type="ECO:0000313" key="3">
    <source>
        <dbReference type="Proteomes" id="UP001182247"/>
    </source>
</evidence>
<name>A0AAE4FFT7_MORMO</name>
<dbReference type="Gene3D" id="3.40.50.1110">
    <property type="entry name" value="SGNH hydrolase"/>
    <property type="match status" value="1"/>
</dbReference>
<keyword evidence="1" id="KW-1133">Transmembrane helix</keyword>
<comment type="caution">
    <text evidence="2">The sequence shown here is derived from an EMBL/GenBank/DDBJ whole genome shotgun (WGS) entry which is preliminary data.</text>
</comment>
<proteinExistence type="predicted"/>
<keyword evidence="1" id="KW-0812">Transmembrane</keyword>
<dbReference type="Proteomes" id="UP001182247">
    <property type="component" value="Unassembled WGS sequence"/>
</dbReference>
<dbReference type="GO" id="GO:0016788">
    <property type="term" value="F:hydrolase activity, acting on ester bonds"/>
    <property type="evidence" value="ECO:0007669"/>
    <property type="project" value="UniProtKB-ARBA"/>
</dbReference>
<dbReference type="AlphaFoldDB" id="A0AAE4FFT7"/>
<dbReference type="SUPFAM" id="SSF52266">
    <property type="entry name" value="SGNH hydrolase"/>
    <property type="match status" value="1"/>
</dbReference>
<dbReference type="InterPro" id="IPR036514">
    <property type="entry name" value="SGNH_hydro_sf"/>
</dbReference>
<dbReference type="InterPro" id="IPR007407">
    <property type="entry name" value="DUF459"/>
</dbReference>